<evidence type="ECO:0000259" key="1">
    <source>
        <dbReference type="Pfam" id="PF13304"/>
    </source>
</evidence>
<feature type="domain" description="ATPase AAA-type core" evidence="1">
    <location>
        <begin position="48"/>
        <end position="355"/>
    </location>
</feature>
<reference evidence="2 3" key="1">
    <citation type="submission" date="2023-12" db="EMBL/GenBank/DDBJ databases">
        <title>Amycolatopsis sp. V23-08.</title>
        <authorList>
            <person name="Somphong A."/>
        </authorList>
    </citation>
    <scope>NUCLEOTIDE SEQUENCE [LARGE SCALE GENOMIC DNA]</scope>
    <source>
        <strain evidence="2 3">V23-08</strain>
    </source>
</reference>
<evidence type="ECO:0000313" key="3">
    <source>
        <dbReference type="Proteomes" id="UP001304298"/>
    </source>
</evidence>
<dbReference type="GO" id="GO:0005524">
    <property type="term" value="F:ATP binding"/>
    <property type="evidence" value="ECO:0007669"/>
    <property type="project" value="UniProtKB-KW"/>
</dbReference>
<proteinExistence type="predicted"/>
<dbReference type="Proteomes" id="UP001304298">
    <property type="component" value="Unassembled WGS sequence"/>
</dbReference>
<sequence length="437" mass="48659">MLLRFRVANHRSIRGECELSFVSTSADDGVARATALRDHGQEVSVLPIIGIFGANASGKTNLLRALFDMRDAVRTSFAEWATQSRVPRQPFKLDPASTNETTLFEVDLMLGANPTRYTYGFELSDERVEAEWLHAYPDGRRVVWFDREAGRPEAEGGEFLFPRSSHDTGHDFQGKRDVLVSVTRPNALFLSTGATLNDPQLAALHRWFVDNLWMVTPGQDVKARSDWTQRMLADPKHGKNYRKWLVELLSIADLGITGIDIDRETGEIALRHRSSDSSDLALDFLGEESLGTHSWFAFLGPMLSVLEAGTVLLVDELDSSLHPTLAAEVVRLFQNPKSNPRCAQLLFTTHDATLLGSAVLDRPLAREQIWITSKKTSGETELYPLTAAGPGDDEDLERGYLRGRYGGSPRVSVGEIARALIWIETERDREKEAKAPA</sequence>
<keyword evidence="2" id="KW-0547">Nucleotide-binding</keyword>
<keyword evidence="2" id="KW-0067">ATP-binding</keyword>
<name>A0ABU5QY34_9PSEU</name>
<dbReference type="PANTHER" id="PTHR40396">
    <property type="entry name" value="ATPASE-LIKE PROTEIN"/>
    <property type="match status" value="1"/>
</dbReference>
<dbReference type="InterPro" id="IPR003959">
    <property type="entry name" value="ATPase_AAA_core"/>
</dbReference>
<keyword evidence="3" id="KW-1185">Reference proteome</keyword>
<dbReference type="PANTHER" id="PTHR40396:SF1">
    <property type="entry name" value="ATPASE AAA-TYPE CORE DOMAIN-CONTAINING PROTEIN"/>
    <property type="match status" value="1"/>
</dbReference>
<organism evidence="2 3">
    <name type="scientific">Amycolatopsis heterodermiae</name>
    <dbReference type="NCBI Taxonomy" id="3110235"/>
    <lineage>
        <taxon>Bacteria</taxon>
        <taxon>Bacillati</taxon>
        <taxon>Actinomycetota</taxon>
        <taxon>Actinomycetes</taxon>
        <taxon>Pseudonocardiales</taxon>
        <taxon>Pseudonocardiaceae</taxon>
        <taxon>Amycolatopsis</taxon>
    </lineage>
</organism>
<accession>A0ABU5QY34</accession>
<dbReference type="SUPFAM" id="SSF52540">
    <property type="entry name" value="P-loop containing nucleoside triphosphate hydrolases"/>
    <property type="match status" value="1"/>
</dbReference>
<evidence type="ECO:0000313" key="2">
    <source>
        <dbReference type="EMBL" id="MEA5358514.1"/>
    </source>
</evidence>
<dbReference type="RefSeq" id="WP_323323377.1">
    <property type="nucleotide sequence ID" value="NZ_JAYFSI010000001.1"/>
</dbReference>
<gene>
    <name evidence="2" type="ORF">VA596_03120</name>
</gene>
<dbReference type="Pfam" id="PF13304">
    <property type="entry name" value="AAA_21"/>
    <property type="match status" value="1"/>
</dbReference>
<dbReference type="InterPro" id="IPR027417">
    <property type="entry name" value="P-loop_NTPase"/>
</dbReference>
<dbReference type="EMBL" id="JAYFSI010000001">
    <property type="protein sequence ID" value="MEA5358514.1"/>
    <property type="molecule type" value="Genomic_DNA"/>
</dbReference>
<comment type="caution">
    <text evidence="2">The sequence shown here is derived from an EMBL/GenBank/DDBJ whole genome shotgun (WGS) entry which is preliminary data.</text>
</comment>
<protein>
    <submittedName>
        <fullName evidence="2">ATP-binding protein</fullName>
    </submittedName>
</protein>